<reference evidence="1" key="1">
    <citation type="submission" date="2020-03" db="EMBL/GenBank/DDBJ databases">
        <title>The deep terrestrial virosphere.</title>
        <authorList>
            <person name="Holmfeldt K."/>
            <person name="Nilsson E."/>
            <person name="Simone D."/>
            <person name="Lopez-Fernandez M."/>
            <person name="Wu X."/>
            <person name="de Brujin I."/>
            <person name="Lundin D."/>
            <person name="Andersson A."/>
            <person name="Bertilsson S."/>
            <person name="Dopson M."/>
        </authorList>
    </citation>
    <scope>NUCLEOTIDE SEQUENCE</scope>
    <source>
        <strain evidence="1">MM171B01053</strain>
    </source>
</reference>
<accession>A0A6M3MB91</accession>
<dbReference type="AlphaFoldDB" id="A0A6M3MB91"/>
<proteinExistence type="predicted"/>
<name>A0A6M3MB91_9ZZZZ</name>
<organism evidence="1">
    <name type="scientific">viral metagenome</name>
    <dbReference type="NCBI Taxonomy" id="1070528"/>
    <lineage>
        <taxon>unclassified sequences</taxon>
        <taxon>metagenomes</taxon>
        <taxon>organismal metagenomes</taxon>
    </lineage>
</organism>
<evidence type="ECO:0000313" key="1">
    <source>
        <dbReference type="EMBL" id="QJB02845.1"/>
    </source>
</evidence>
<protein>
    <submittedName>
        <fullName evidence="1">Uncharacterized protein</fullName>
    </submittedName>
</protein>
<gene>
    <name evidence="1" type="ORF">MM171B01053_0015</name>
</gene>
<dbReference type="EMBL" id="MT143810">
    <property type="protein sequence ID" value="QJB02845.1"/>
    <property type="molecule type" value="Genomic_DNA"/>
</dbReference>
<sequence length="59" mass="6851">MLEINENEVKNLLKELDDAIMLITIAKTQRRLMFIKGVVRYVKSMAPKTVKEAFAEVNR</sequence>